<dbReference type="Gramene" id="TraesCS1A03G1068000.1">
    <property type="protein sequence ID" value="TraesCS1A03G1068000.1.CDS"/>
    <property type="gene ID" value="TraesCS1A03G1068000"/>
</dbReference>
<feature type="region of interest" description="Disordered" evidence="2">
    <location>
        <begin position="24"/>
        <end position="56"/>
    </location>
</feature>
<gene>
    <name evidence="3" type="primary">LOC123070791</name>
</gene>
<keyword evidence="1" id="KW-0175">Coiled coil</keyword>
<feature type="compositionally biased region" description="Polar residues" evidence="2">
    <location>
        <begin position="45"/>
        <end position="54"/>
    </location>
</feature>
<dbReference type="AlphaFoldDB" id="A0A3B5Y8Q2"/>
<dbReference type="RefSeq" id="XP_044350066.1">
    <property type="nucleotide sequence ID" value="XM_044494131.1"/>
</dbReference>
<organism evidence="3">
    <name type="scientific">Triticum aestivum</name>
    <name type="common">Wheat</name>
    <dbReference type="NCBI Taxonomy" id="4565"/>
    <lineage>
        <taxon>Eukaryota</taxon>
        <taxon>Viridiplantae</taxon>
        <taxon>Streptophyta</taxon>
        <taxon>Embryophyta</taxon>
        <taxon>Tracheophyta</taxon>
        <taxon>Spermatophyta</taxon>
        <taxon>Magnoliopsida</taxon>
        <taxon>Liliopsida</taxon>
        <taxon>Poales</taxon>
        <taxon>Poaceae</taxon>
        <taxon>BOP clade</taxon>
        <taxon>Pooideae</taxon>
        <taxon>Triticodae</taxon>
        <taxon>Triticeae</taxon>
        <taxon>Triticinae</taxon>
        <taxon>Triticum</taxon>
    </lineage>
</organism>
<evidence type="ECO:0000256" key="2">
    <source>
        <dbReference type="SAM" id="MobiDB-lite"/>
    </source>
</evidence>
<evidence type="ECO:0000256" key="1">
    <source>
        <dbReference type="SAM" id="Coils"/>
    </source>
</evidence>
<keyword evidence="4" id="KW-1185">Reference proteome</keyword>
<dbReference type="Proteomes" id="UP000019116">
    <property type="component" value="Chromosome 1A"/>
</dbReference>
<sequence>MGWACWPCYNILLLVRGPLRLEDRDREHKASSSSRRRRRKANERGTLTLTSSDPQGLRRWRLPSARRRRGCCARRCFQGRGVACSSTPSSFPNQPAPTRKEHRPPLIQQRDQVYLELSKSLKEKHRAELVEQKKEELYELLANAHANSAASSLDKNLLKDLSTQIKPRLEDPQWCKITRNKKVTDLAASVVILATSALTYCVLTAGPEIVKYDGHLVTVESLPILQGHEPAATAKGVHKQDVQK</sequence>
<dbReference type="Gramene" id="TraesWEE_scaffold_077369_01G000200.1">
    <property type="protein sequence ID" value="TraesWEE_scaffold_077369_01G000200.1"/>
    <property type="gene ID" value="TraesWEE_scaffold_077369_01G000200"/>
</dbReference>
<dbReference type="KEGG" id="taes:123070791"/>
<dbReference type="GeneID" id="123070791"/>
<dbReference type="EnsemblPlants" id="TraesCS1A02G439300.1">
    <property type="protein sequence ID" value="TraesCS1A02G439300.1"/>
    <property type="gene ID" value="TraesCS1A02G439300"/>
</dbReference>
<protein>
    <submittedName>
        <fullName evidence="3">Uncharacterized protein</fullName>
    </submittedName>
</protein>
<proteinExistence type="predicted"/>
<evidence type="ECO:0000313" key="4">
    <source>
        <dbReference type="Proteomes" id="UP000019116"/>
    </source>
</evidence>
<dbReference type="Gramene" id="TraesCS1A02G439300.1">
    <property type="protein sequence ID" value="TraesCS1A02G439300.1"/>
    <property type="gene ID" value="TraesCS1A02G439300"/>
</dbReference>
<reference evidence="3" key="1">
    <citation type="submission" date="2018-08" db="EMBL/GenBank/DDBJ databases">
        <authorList>
            <person name="Rossello M."/>
        </authorList>
    </citation>
    <scope>NUCLEOTIDE SEQUENCE [LARGE SCALE GENOMIC DNA]</scope>
    <source>
        <strain evidence="3">cv. Chinese Spring</strain>
    </source>
</reference>
<name>A0A3B5Y8Q2_WHEAT</name>
<accession>A0A3B5Y8Q2</accession>
<dbReference type="Gramene" id="TraesROB_scaffold_072536_01G000200.1">
    <property type="protein sequence ID" value="TraesROB_scaffold_072536_01G000200.1"/>
    <property type="gene ID" value="TraesROB_scaffold_072536_01G000200"/>
</dbReference>
<feature type="coiled-coil region" evidence="1">
    <location>
        <begin position="115"/>
        <end position="147"/>
    </location>
</feature>
<reference evidence="3" key="2">
    <citation type="submission" date="2018-10" db="UniProtKB">
        <authorList>
            <consortium name="EnsemblPlants"/>
        </authorList>
    </citation>
    <scope>IDENTIFICATION</scope>
</reference>
<feature type="compositionally biased region" description="Polar residues" evidence="2">
    <location>
        <begin position="84"/>
        <end position="93"/>
    </location>
</feature>
<evidence type="ECO:0000313" key="3">
    <source>
        <dbReference type="EnsemblPlants" id="TraesCS1A02G439300.1"/>
    </source>
</evidence>
<feature type="region of interest" description="Disordered" evidence="2">
    <location>
        <begin position="82"/>
        <end position="102"/>
    </location>
</feature>